<dbReference type="Proteomes" id="UP000321363">
    <property type="component" value="Unassembled WGS sequence"/>
</dbReference>
<evidence type="ECO:0000256" key="3">
    <source>
        <dbReference type="ARBA" id="ARBA00022475"/>
    </source>
</evidence>
<comment type="similarity">
    <text evidence="7">Belongs to the drug/metabolite transporter (DMT) superfamily. Small multidrug resistance (SMR) (TC 2.A.7.1) family.</text>
</comment>
<organism evidence="9 10">
    <name type="scientific">Metabacillus litoralis</name>
    <dbReference type="NCBI Taxonomy" id="152268"/>
    <lineage>
        <taxon>Bacteria</taxon>
        <taxon>Bacillati</taxon>
        <taxon>Bacillota</taxon>
        <taxon>Bacilli</taxon>
        <taxon>Bacillales</taxon>
        <taxon>Bacillaceae</taxon>
        <taxon>Metabacillus</taxon>
    </lineage>
</organism>
<dbReference type="GO" id="GO:0005886">
    <property type="term" value="C:plasma membrane"/>
    <property type="evidence" value="ECO:0007669"/>
    <property type="project" value="UniProtKB-SubCell"/>
</dbReference>
<keyword evidence="4 7" id="KW-0812">Transmembrane</keyword>
<dbReference type="OrthoDB" id="21828at2"/>
<dbReference type="RefSeq" id="WP_146947954.1">
    <property type="nucleotide sequence ID" value="NZ_VOQF01000005.1"/>
</dbReference>
<evidence type="ECO:0000313" key="9">
    <source>
        <dbReference type="EMBL" id="TXC91146.1"/>
    </source>
</evidence>
<dbReference type="Pfam" id="PF00893">
    <property type="entry name" value="Multi_Drug_Res"/>
    <property type="match status" value="1"/>
</dbReference>
<comment type="caution">
    <text evidence="9">The sequence shown here is derived from an EMBL/GenBank/DDBJ whole genome shotgun (WGS) entry which is preliminary data.</text>
</comment>
<evidence type="ECO:0000256" key="8">
    <source>
        <dbReference type="SAM" id="Phobius"/>
    </source>
</evidence>
<feature type="transmembrane region" description="Helical" evidence="8">
    <location>
        <begin position="6"/>
        <end position="23"/>
    </location>
</feature>
<accession>A0A5C6W1C7</accession>
<keyword evidence="5 8" id="KW-1133">Transmembrane helix</keyword>
<feature type="transmembrane region" description="Helical" evidence="8">
    <location>
        <begin position="59"/>
        <end position="79"/>
    </location>
</feature>
<feature type="transmembrane region" description="Helical" evidence="8">
    <location>
        <begin position="86"/>
        <end position="103"/>
    </location>
</feature>
<protein>
    <submittedName>
        <fullName evidence="9">Multidrug efflux SMR transporter</fullName>
    </submittedName>
</protein>
<name>A0A5C6W1C7_9BACI</name>
<proteinExistence type="inferred from homology"/>
<dbReference type="FunFam" id="1.10.3730.20:FF:000001">
    <property type="entry name" value="Quaternary ammonium compound resistance transporter SugE"/>
    <property type="match status" value="1"/>
</dbReference>
<dbReference type="PANTHER" id="PTHR30561:SF0">
    <property type="entry name" value="GUANIDINIUM EXPORTER"/>
    <property type="match status" value="1"/>
</dbReference>
<keyword evidence="2" id="KW-0813">Transport</keyword>
<evidence type="ECO:0000313" key="10">
    <source>
        <dbReference type="Proteomes" id="UP000321363"/>
    </source>
</evidence>
<keyword evidence="6 8" id="KW-0472">Membrane</keyword>
<gene>
    <name evidence="9" type="ORF">FS935_09610</name>
</gene>
<dbReference type="InterPro" id="IPR045324">
    <property type="entry name" value="Small_multidrug_res"/>
</dbReference>
<dbReference type="InterPro" id="IPR037185">
    <property type="entry name" value="EmrE-like"/>
</dbReference>
<dbReference type="Gene3D" id="1.10.3730.20">
    <property type="match status" value="1"/>
</dbReference>
<feature type="transmembrane region" description="Helical" evidence="8">
    <location>
        <begin position="35"/>
        <end position="53"/>
    </location>
</feature>
<dbReference type="AlphaFoldDB" id="A0A5C6W1C7"/>
<keyword evidence="3" id="KW-1003">Cell membrane</keyword>
<evidence type="ECO:0000256" key="1">
    <source>
        <dbReference type="ARBA" id="ARBA00004651"/>
    </source>
</evidence>
<sequence>MDWLFLIIAGCCEIFGVAAISRFNKSKSLRNGFMILIGFILSFSFLSLAMQTISMGTAYAVWTGIGTVGSAIIGILFLGESTEWKRLLFISMIICSTIGLKFIPH</sequence>
<evidence type="ECO:0000256" key="4">
    <source>
        <dbReference type="ARBA" id="ARBA00022692"/>
    </source>
</evidence>
<dbReference type="InterPro" id="IPR000390">
    <property type="entry name" value="Small_drug/metabolite_transptr"/>
</dbReference>
<dbReference type="PANTHER" id="PTHR30561">
    <property type="entry name" value="SMR FAMILY PROTON-DEPENDENT DRUG EFFLUX TRANSPORTER SUGE"/>
    <property type="match status" value="1"/>
</dbReference>
<evidence type="ECO:0000256" key="6">
    <source>
        <dbReference type="ARBA" id="ARBA00023136"/>
    </source>
</evidence>
<keyword evidence="10" id="KW-1185">Reference proteome</keyword>
<dbReference type="GO" id="GO:0022857">
    <property type="term" value="F:transmembrane transporter activity"/>
    <property type="evidence" value="ECO:0007669"/>
    <property type="project" value="InterPro"/>
</dbReference>
<reference evidence="9 10" key="1">
    <citation type="journal article" date="2005" name="Int. J. Syst. Evol. Microbiol.">
        <title>Bacillus litoralis sp. nov., isolated from a tidal flat of the Yellow Sea in Korea.</title>
        <authorList>
            <person name="Yoon J.H."/>
            <person name="Oh T.K."/>
        </authorList>
    </citation>
    <scope>NUCLEOTIDE SEQUENCE [LARGE SCALE GENOMIC DNA]</scope>
    <source>
        <strain evidence="9 10">SW-211</strain>
    </source>
</reference>
<comment type="subcellular location">
    <subcellularLocation>
        <location evidence="1 7">Cell membrane</location>
        <topology evidence="1 7">Multi-pass membrane protein</topology>
    </subcellularLocation>
</comment>
<evidence type="ECO:0000256" key="2">
    <source>
        <dbReference type="ARBA" id="ARBA00022448"/>
    </source>
</evidence>
<dbReference type="EMBL" id="VOQF01000005">
    <property type="protein sequence ID" value="TXC91146.1"/>
    <property type="molecule type" value="Genomic_DNA"/>
</dbReference>
<dbReference type="SUPFAM" id="SSF103481">
    <property type="entry name" value="Multidrug resistance efflux transporter EmrE"/>
    <property type="match status" value="1"/>
</dbReference>
<evidence type="ECO:0000256" key="5">
    <source>
        <dbReference type="ARBA" id="ARBA00022989"/>
    </source>
</evidence>
<evidence type="ECO:0000256" key="7">
    <source>
        <dbReference type="RuleBase" id="RU003942"/>
    </source>
</evidence>